<keyword evidence="2" id="KW-1185">Reference proteome</keyword>
<gene>
    <name evidence="1" type="ORF">H8707_14215</name>
</gene>
<protein>
    <submittedName>
        <fullName evidence="1">Uncharacterized protein</fullName>
    </submittedName>
</protein>
<proteinExistence type="predicted"/>
<name>A0A926EZR6_9FIRM</name>
<dbReference type="RefSeq" id="WP_262430838.1">
    <property type="nucleotide sequence ID" value="NZ_JACRTG010000034.1"/>
</dbReference>
<dbReference type="AlphaFoldDB" id="A0A926EZR6"/>
<dbReference type="Proteomes" id="UP000601171">
    <property type="component" value="Unassembled WGS sequence"/>
</dbReference>
<comment type="caution">
    <text evidence="1">The sequence shown here is derived from an EMBL/GenBank/DDBJ whole genome shotgun (WGS) entry which is preliminary data.</text>
</comment>
<organism evidence="1 2">
    <name type="scientific">Paratissierella segnis</name>
    <dbReference type="NCBI Taxonomy" id="2763679"/>
    <lineage>
        <taxon>Bacteria</taxon>
        <taxon>Bacillati</taxon>
        <taxon>Bacillota</taxon>
        <taxon>Tissierellia</taxon>
        <taxon>Tissierellales</taxon>
        <taxon>Tissierellaceae</taxon>
        <taxon>Paratissierella</taxon>
    </lineage>
</organism>
<evidence type="ECO:0000313" key="1">
    <source>
        <dbReference type="EMBL" id="MBC8589369.1"/>
    </source>
</evidence>
<sequence>MEPTLKKEIIMNFALSTNLEELKDSSIVLLTAAGTIIGKVANIKTDENGELTEVIPALINTVVKNFKEKSSIEGSLPGNDGYILLQNAKVLHNNGSTTNIAHLTVFFDHIIGVTIGSID</sequence>
<reference evidence="1" key="1">
    <citation type="submission" date="2020-08" db="EMBL/GenBank/DDBJ databases">
        <title>Genome public.</title>
        <authorList>
            <person name="Liu C."/>
            <person name="Sun Q."/>
        </authorList>
    </citation>
    <scope>NUCLEOTIDE SEQUENCE</scope>
    <source>
        <strain evidence="1">BX21</strain>
    </source>
</reference>
<accession>A0A926EZR6</accession>
<dbReference type="EMBL" id="JACRTG010000034">
    <property type="protein sequence ID" value="MBC8589369.1"/>
    <property type="molecule type" value="Genomic_DNA"/>
</dbReference>
<evidence type="ECO:0000313" key="2">
    <source>
        <dbReference type="Proteomes" id="UP000601171"/>
    </source>
</evidence>